<proteinExistence type="predicted"/>
<reference evidence="1" key="1">
    <citation type="submission" date="2023-08" db="EMBL/GenBank/DDBJ databases">
        <title>A de novo genome assembly of Solanum verrucosum Schlechtendal, a Mexican diploid species geographically isolated from the other diploid A-genome species in potato relatives.</title>
        <authorList>
            <person name="Hosaka K."/>
        </authorList>
    </citation>
    <scope>NUCLEOTIDE SEQUENCE</scope>
    <source>
        <tissue evidence="1">Young leaves</tissue>
    </source>
</reference>
<name>A0AAF0V754_SOLVR</name>
<dbReference type="EMBL" id="CP133623">
    <property type="protein sequence ID" value="WMV59172.1"/>
    <property type="molecule type" value="Genomic_DNA"/>
</dbReference>
<sequence>MLGEMQIAFKEKCMPKSVHYLLFKMQMCSTRPIWKQREMWQMLC</sequence>
<gene>
    <name evidence="1" type="ORF">MTR67_052557</name>
</gene>
<protein>
    <submittedName>
        <fullName evidence="1">Uncharacterized protein</fullName>
    </submittedName>
</protein>
<dbReference type="Proteomes" id="UP001234989">
    <property type="component" value="Chromosome 12"/>
</dbReference>
<evidence type="ECO:0000313" key="2">
    <source>
        <dbReference type="Proteomes" id="UP001234989"/>
    </source>
</evidence>
<dbReference type="AlphaFoldDB" id="A0AAF0V754"/>
<evidence type="ECO:0000313" key="1">
    <source>
        <dbReference type="EMBL" id="WMV59172.1"/>
    </source>
</evidence>
<organism evidence="1 2">
    <name type="scientific">Solanum verrucosum</name>
    <dbReference type="NCBI Taxonomy" id="315347"/>
    <lineage>
        <taxon>Eukaryota</taxon>
        <taxon>Viridiplantae</taxon>
        <taxon>Streptophyta</taxon>
        <taxon>Embryophyta</taxon>
        <taxon>Tracheophyta</taxon>
        <taxon>Spermatophyta</taxon>
        <taxon>Magnoliopsida</taxon>
        <taxon>eudicotyledons</taxon>
        <taxon>Gunneridae</taxon>
        <taxon>Pentapetalae</taxon>
        <taxon>asterids</taxon>
        <taxon>lamiids</taxon>
        <taxon>Solanales</taxon>
        <taxon>Solanaceae</taxon>
        <taxon>Solanoideae</taxon>
        <taxon>Solaneae</taxon>
        <taxon>Solanum</taxon>
    </lineage>
</organism>
<keyword evidence="2" id="KW-1185">Reference proteome</keyword>
<accession>A0AAF0V754</accession>